<gene>
    <name evidence="1" type="ORF">LZ24_01880</name>
</gene>
<evidence type="ECO:0000313" key="2">
    <source>
        <dbReference type="Proteomes" id="UP000318307"/>
    </source>
</evidence>
<name>A0A562RTG6_9BACT</name>
<keyword evidence="2" id="KW-1185">Reference proteome</keyword>
<protein>
    <submittedName>
        <fullName evidence="1">Uncharacterized protein</fullName>
    </submittedName>
</protein>
<dbReference type="AlphaFoldDB" id="A0A562RTG6"/>
<organism evidence="1 2">
    <name type="scientific">Desulfobotulus alkaliphilus</name>
    <dbReference type="NCBI Taxonomy" id="622671"/>
    <lineage>
        <taxon>Bacteria</taxon>
        <taxon>Pseudomonadati</taxon>
        <taxon>Thermodesulfobacteriota</taxon>
        <taxon>Desulfobacteria</taxon>
        <taxon>Desulfobacterales</taxon>
        <taxon>Desulfobacteraceae</taxon>
        <taxon>Desulfobotulus</taxon>
    </lineage>
</organism>
<dbReference type="EMBL" id="VLLC01000013">
    <property type="protein sequence ID" value="TWI71610.1"/>
    <property type="molecule type" value="Genomic_DNA"/>
</dbReference>
<evidence type="ECO:0000313" key="1">
    <source>
        <dbReference type="EMBL" id="TWI71610.1"/>
    </source>
</evidence>
<sequence>MFCRQPCSTIAISLQALFAKNLLQDR</sequence>
<proteinExistence type="predicted"/>
<comment type="caution">
    <text evidence="1">The sequence shown here is derived from an EMBL/GenBank/DDBJ whole genome shotgun (WGS) entry which is preliminary data.</text>
</comment>
<dbReference type="Proteomes" id="UP000318307">
    <property type="component" value="Unassembled WGS sequence"/>
</dbReference>
<reference evidence="1 2" key="1">
    <citation type="submission" date="2019-07" db="EMBL/GenBank/DDBJ databases">
        <title>Genome sequencing of 100 strains of the haloalkaliphilic chemolithoautotrophic sulfur-oxidizing bacterium Thioalkalivibrio.</title>
        <authorList>
            <person name="Muyzer G."/>
        </authorList>
    </citation>
    <scope>NUCLEOTIDE SEQUENCE [LARGE SCALE GENOMIC DNA]</scope>
    <source>
        <strain evidence="1 2">ASO4-4</strain>
    </source>
</reference>
<accession>A0A562RTG6</accession>